<dbReference type="GO" id="GO:0009252">
    <property type="term" value="P:peptidoglycan biosynthetic process"/>
    <property type="evidence" value="ECO:0007669"/>
    <property type="project" value="UniProtKB-UniPathway"/>
</dbReference>
<evidence type="ECO:0000259" key="17">
    <source>
        <dbReference type="PROSITE" id="PS51387"/>
    </source>
</evidence>
<keyword evidence="8" id="KW-0285">Flavoprotein</keyword>
<keyword evidence="11" id="KW-0133">Cell shape</keyword>
<dbReference type="SUPFAM" id="SSF56176">
    <property type="entry name" value="FAD-binding/transporter-associated domain-like"/>
    <property type="match status" value="1"/>
</dbReference>
<protein>
    <recommendedName>
        <fullName evidence="5">UDP-N-acetylmuramate dehydrogenase</fullName>
        <ecNumber evidence="5">1.3.1.98</ecNumber>
    </recommendedName>
</protein>
<dbReference type="InterPro" id="IPR016166">
    <property type="entry name" value="FAD-bd_PCMH"/>
</dbReference>
<comment type="function">
    <text evidence="2">Cell wall formation.</text>
</comment>
<evidence type="ECO:0000256" key="8">
    <source>
        <dbReference type="ARBA" id="ARBA00022630"/>
    </source>
</evidence>
<evidence type="ECO:0000256" key="10">
    <source>
        <dbReference type="ARBA" id="ARBA00022857"/>
    </source>
</evidence>
<dbReference type="GO" id="GO:0008360">
    <property type="term" value="P:regulation of cell shape"/>
    <property type="evidence" value="ECO:0007669"/>
    <property type="project" value="UniProtKB-KW"/>
</dbReference>
<evidence type="ECO:0000256" key="7">
    <source>
        <dbReference type="ARBA" id="ARBA00022618"/>
    </source>
</evidence>
<evidence type="ECO:0000256" key="14">
    <source>
        <dbReference type="ARBA" id="ARBA00023306"/>
    </source>
</evidence>
<evidence type="ECO:0000256" key="2">
    <source>
        <dbReference type="ARBA" id="ARBA00003921"/>
    </source>
</evidence>
<evidence type="ECO:0000256" key="3">
    <source>
        <dbReference type="ARBA" id="ARBA00004496"/>
    </source>
</evidence>
<dbReference type="InterPro" id="IPR016169">
    <property type="entry name" value="FAD-bd_PCMH_sub2"/>
</dbReference>
<evidence type="ECO:0000256" key="9">
    <source>
        <dbReference type="ARBA" id="ARBA00022827"/>
    </source>
</evidence>
<proteinExistence type="inferred from homology"/>
<evidence type="ECO:0000256" key="12">
    <source>
        <dbReference type="ARBA" id="ARBA00022984"/>
    </source>
</evidence>
<keyword evidence="10" id="KW-0521">NADP</keyword>
<evidence type="ECO:0000256" key="6">
    <source>
        <dbReference type="ARBA" id="ARBA00022490"/>
    </source>
</evidence>
<dbReference type="GO" id="GO:0071949">
    <property type="term" value="F:FAD binding"/>
    <property type="evidence" value="ECO:0007669"/>
    <property type="project" value="InterPro"/>
</dbReference>
<dbReference type="EC" id="1.3.1.98" evidence="5"/>
<dbReference type="PANTHER" id="PTHR21071:SF4">
    <property type="entry name" value="UDP-N-ACETYLENOLPYRUVOYLGLUCOSAMINE REDUCTASE"/>
    <property type="match status" value="1"/>
</dbReference>
<evidence type="ECO:0000256" key="5">
    <source>
        <dbReference type="ARBA" id="ARBA00012518"/>
    </source>
</evidence>
<keyword evidence="6" id="KW-0963">Cytoplasm</keyword>
<evidence type="ECO:0000256" key="16">
    <source>
        <dbReference type="ARBA" id="ARBA00048914"/>
    </source>
</evidence>
<dbReference type="SUPFAM" id="SSF56194">
    <property type="entry name" value="Uridine diphospho-N-Acetylenolpyruvylglucosamine reductase, MurB, C-terminal domain"/>
    <property type="match status" value="1"/>
</dbReference>
<keyword evidence="13 18" id="KW-0560">Oxidoreductase</keyword>
<evidence type="ECO:0000313" key="18">
    <source>
        <dbReference type="EMBL" id="MPM39989.1"/>
    </source>
</evidence>
<dbReference type="PANTHER" id="PTHR21071">
    <property type="entry name" value="UDP-N-ACETYLENOLPYRUVOYLGLUCOSAMINE REDUCTASE"/>
    <property type="match status" value="1"/>
</dbReference>
<reference evidence="18" key="1">
    <citation type="submission" date="2019-08" db="EMBL/GenBank/DDBJ databases">
        <authorList>
            <person name="Kucharzyk K."/>
            <person name="Murdoch R.W."/>
            <person name="Higgins S."/>
            <person name="Loffler F."/>
        </authorList>
    </citation>
    <scope>NUCLEOTIDE SEQUENCE</scope>
</reference>
<evidence type="ECO:0000256" key="4">
    <source>
        <dbReference type="ARBA" id="ARBA00004752"/>
    </source>
</evidence>
<dbReference type="PROSITE" id="PS51387">
    <property type="entry name" value="FAD_PCMH"/>
    <property type="match status" value="1"/>
</dbReference>
<gene>
    <name evidence="18" type="primary">murB_20</name>
    <name evidence="18" type="ORF">SDC9_86627</name>
</gene>
<keyword evidence="7" id="KW-0132">Cell division</keyword>
<comment type="cofactor">
    <cofactor evidence="1">
        <name>FAD</name>
        <dbReference type="ChEBI" id="CHEBI:57692"/>
    </cofactor>
</comment>
<dbReference type="InterPro" id="IPR016167">
    <property type="entry name" value="FAD-bd_PCMH_sub1"/>
</dbReference>
<dbReference type="NCBIfam" id="NF000755">
    <property type="entry name" value="PRK00046.1"/>
    <property type="match status" value="1"/>
</dbReference>
<dbReference type="Gene3D" id="3.30.465.10">
    <property type="match status" value="1"/>
</dbReference>
<dbReference type="EMBL" id="VSSQ01008838">
    <property type="protein sequence ID" value="MPM39989.1"/>
    <property type="molecule type" value="Genomic_DNA"/>
</dbReference>
<comment type="caution">
    <text evidence="18">The sequence shown here is derived from an EMBL/GenBank/DDBJ whole genome shotgun (WGS) entry which is preliminary data.</text>
</comment>
<dbReference type="UniPathway" id="UPA00219"/>
<dbReference type="AlphaFoldDB" id="A0A644ZGR1"/>
<dbReference type="HAMAP" id="MF_00037">
    <property type="entry name" value="MurB"/>
    <property type="match status" value="1"/>
</dbReference>
<comment type="subcellular location">
    <subcellularLocation>
        <location evidence="3">Cytoplasm</location>
    </subcellularLocation>
</comment>
<keyword evidence="15" id="KW-0961">Cell wall biogenesis/degradation</keyword>
<dbReference type="NCBIfam" id="TIGR00179">
    <property type="entry name" value="murB"/>
    <property type="match status" value="1"/>
</dbReference>
<evidence type="ECO:0000256" key="11">
    <source>
        <dbReference type="ARBA" id="ARBA00022960"/>
    </source>
</evidence>
<dbReference type="InterPro" id="IPR003170">
    <property type="entry name" value="MurB"/>
</dbReference>
<dbReference type="InterPro" id="IPR036635">
    <property type="entry name" value="MurB_C_sf"/>
</dbReference>
<dbReference type="GO" id="GO:0051301">
    <property type="term" value="P:cell division"/>
    <property type="evidence" value="ECO:0007669"/>
    <property type="project" value="UniProtKB-KW"/>
</dbReference>
<comment type="catalytic activity">
    <reaction evidence="16">
        <text>UDP-N-acetyl-alpha-D-muramate + NADP(+) = UDP-N-acetyl-3-O-(1-carboxyvinyl)-alpha-D-glucosamine + NADPH + H(+)</text>
        <dbReference type="Rhea" id="RHEA:12248"/>
        <dbReference type="ChEBI" id="CHEBI:15378"/>
        <dbReference type="ChEBI" id="CHEBI:57783"/>
        <dbReference type="ChEBI" id="CHEBI:58349"/>
        <dbReference type="ChEBI" id="CHEBI:68483"/>
        <dbReference type="ChEBI" id="CHEBI:70757"/>
        <dbReference type="EC" id="1.3.1.98"/>
    </reaction>
</comment>
<dbReference type="InterPro" id="IPR006094">
    <property type="entry name" value="Oxid_FAD_bind_N"/>
</dbReference>
<keyword evidence="12" id="KW-0573">Peptidoglycan synthesis</keyword>
<sequence length="332" mass="37334">MNIQHDIQLQPYNSFKTKALAKLFAQPSTITELQEILSSYKTEKKLVIGSGCNLFFTRDFDGLIIKPEIHGIRVLEENADWVEIEAGAAEDWDNFVEFCVSRGYSGVENLSLIPGTVGAAPIQNIGAYGAEVKDVITYVKTVEASSGKIESFSNTACNFSYRNSIFKQTRKFVVTSSVFRLQKAFTYVEKYADLNLELKNNFHPSLSQVREAIIRIRTRKLPNHLELPNAGSFFKNPILSKPQKEKLLTLLPDAPIYNIGDNGFKTSAAYLIEKTGCKGKRKGNVGIYEGHALIVVNYGTENGEEILSFVQDIQNEVQCKFHIMLEPEVWIF</sequence>
<dbReference type="GO" id="GO:0071555">
    <property type="term" value="P:cell wall organization"/>
    <property type="evidence" value="ECO:0007669"/>
    <property type="project" value="UniProtKB-KW"/>
</dbReference>
<dbReference type="Gene3D" id="3.90.78.10">
    <property type="entry name" value="UDP-N-acetylenolpyruvoylglucosamine reductase, C-terminal domain"/>
    <property type="match status" value="1"/>
</dbReference>
<evidence type="ECO:0000256" key="1">
    <source>
        <dbReference type="ARBA" id="ARBA00001974"/>
    </source>
</evidence>
<comment type="pathway">
    <text evidence="4">Cell wall biogenesis; peptidoglycan biosynthesis.</text>
</comment>
<evidence type="ECO:0000256" key="13">
    <source>
        <dbReference type="ARBA" id="ARBA00023002"/>
    </source>
</evidence>
<dbReference type="InterPro" id="IPR011601">
    <property type="entry name" value="MurB_C"/>
</dbReference>
<keyword evidence="14" id="KW-0131">Cell cycle</keyword>
<evidence type="ECO:0000256" key="15">
    <source>
        <dbReference type="ARBA" id="ARBA00023316"/>
    </source>
</evidence>
<dbReference type="Pfam" id="PF01565">
    <property type="entry name" value="FAD_binding_4"/>
    <property type="match status" value="1"/>
</dbReference>
<organism evidence="18">
    <name type="scientific">bioreactor metagenome</name>
    <dbReference type="NCBI Taxonomy" id="1076179"/>
    <lineage>
        <taxon>unclassified sequences</taxon>
        <taxon>metagenomes</taxon>
        <taxon>ecological metagenomes</taxon>
    </lineage>
</organism>
<dbReference type="Pfam" id="PF02873">
    <property type="entry name" value="MurB_C"/>
    <property type="match status" value="1"/>
</dbReference>
<keyword evidence="9" id="KW-0274">FAD</keyword>
<dbReference type="InterPro" id="IPR036318">
    <property type="entry name" value="FAD-bd_PCMH-like_sf"/>
</dbReference>
<dbReference type="GO" id="GO:0008762">
    <property type="term" value="F:UDP-N-acetylmuramate dehydrogenase activity"/>
    <property type="evidence" value="ECO:0007669"/>
    <property type="project" value="UniProtKB-EC"/>
</dbReference>
<accession>A0A644ZGR1</accession>
<feature type="domain" description="FAD-binding PCMH-type" evidence="17">
    <location>
        <begin position="15"/>
        <end position="184"/>
    </location>
</feature>
<dbReference type="GO" id="GO:0005829">
    <property type="term" value="C:cytosol"/>
    <property type="evidence" value="ECO:0007669"/>
    <property type="project" value="TreeGrafter"/>
</dbReference>
<name>A0A644ZGR1_9ZZZZ</name>
<dbReference type="Gene3D" id="3.30.43.10">
    <property type="entry name" value="Uridine Diphospho-n-acetylenolpyruvylglucosamine Reductase, domain 2"/>
    <property type="match status" value="1"/>
</dbReference>